<sequence>MKIALIVTTKFDDYKLLEMKLDELKVKEVIAGTSNSYNLIQEYVKTRPNVKIALAKGNTSHVSIAYNAINESDNVVIFANGEGTRTELSIANAINENKNLKIYSYKQKAFNIEQKDDYLKISFSGNLQKDSKIDSINLNKEQVEKLINRLTELKNNL</sequence>
<reference evidence="1" key="1">
    <citation type="submission" date="2023-09" db="EMBL/GenBank/DDBJ databases">
        <title>Arcobacter tbilisiensis sp. nov. isolated from chicken meat in Tbilisi, Georgia.</title>
        <authorList>
            <person name="Matthias R."/>
            <person name="Zautner A.E."/>
        </authorList>
    </citation>
    <scope>NUCLEOTIDE SEQUENCE</scope>
    <source>
        <strain evidence="1">LEO 62</strain>
        <plasmid evidence="1">p82_LEO_62</plasmid>
    </source>
</reference>
<accession>A0AA96DXT2</accession>
<name>A0AA96DXT2_9BACT</name>
<evidence type="ECO:0000313" key="1">
    <source>
        <dbReference type="EMBL" id="WNL35140.1"/>
    </source>
</evidence>
<gene>
    <name evidence="1" type="ORF">RMP68_11005</name>
</gene>
<protein>
    <submittedName>
        <fullName evidence="1">Uncharacterized protein</fullName>
    </submittedName>
</protein>
<dbReference type="Proteomes" id="UP001305220">
    <property type="component" value="Plasmid p82_LEO_62"/>
</dbReference>
<keyword evidence="1" id="KW-0614">Plasmid</keyword>
<geneLocation type="plasmid" evidence="1">
    <name>p82_LEO_62</name>
</geneLocation>
<dbReference type="RefSeq" id="WP_390871757.1">
    <property type="nucleotide sequence ID" value="NZ_CP128653.1"/>
</dbReference>
<proteinExistence type="predicted"/>
<dbReference type="EMBL" id="CP134857">
    <property type="protein sequence ID" value="WNL35140.1"/>
    <property type="molecule type" value="Genomic_DNA"/>
</dbReference>
<dbReference type="AlphaFoldDB" id="A0AA96DXT2"/>
<organism evidence="1">
    <name type="scientific">Arcobacter cryaerophilus gv. pseudocryaerophilus</name>
    <dbReference type="NCBI Taxonomy" id="2933791"/>
    <lineage>
        <taxon>Bacteria</taxon>
        <taxon>Pseudomonadati</taxon>
        <taxon>Campylobacterota</taxon>
        <taxon>Epsilonproteobacteria</taxon>
        <taxon>Campylobacterales</taxon>
        <taxon>Arcobacteraceae</taxon>
        <taxon>Aliarcobacter</taxon>
    </lineage>
</organism>